<feature type="compositionally biased region" description="Basic and acidic residues" evidence="2">
    <location>
        <begin position="325"/>
        <end position="349"/>
    </location>
</feature>
<dbReference type="VEuPathDB" id="ToxoDB:TGFOU_238080"/>
<name>A0A086JPL4_TOXGO</name>
<gene>
    <name evidence="4" type="ORF">TGFOU_238080</name>
</gene>
<comment type="caution">
    <text evidence="4">The sequence shown here is derived from an EMBL/GenBank/DDBJ whole genome shotgun (WGS) entry which is preliminary data.</text>
</comment>
<evidence type="ECO:0000313" key="5">
    <source>
        <dbReference type="Proteomes" id="UP000028838"/>
    </source>
</evidence>
<dbReference type="Gene3D" id="3.30.60.190">
    <property type="match status" value="1"/>
</dbReference>
<feature type="compositionally biased region" description="Polar residues" evidence="2">
    <location>
        <begin position="41"/>
        <end position="50"/>
    </location>
</feature>
<accession>A0A086JPL4</accession>
<feature type="compositionally biased region" description="Basic and acidic residues" evidence="2">
    <location>
        <begin position="161"/>
        <end position="178"/>
    </location>
</feature>
<feature type="compositionally biased region" description="Acidic residues" evidence="2">
    <location>
        <begin position="350"/>
        <end position="364"/>
    </location>
</feature>
<feature type="compositionally biased region" description="Basic and acidic residues" evidence="2">
    <location>
        <begin position="255"/>
        <end position="270"/>
    </location>
</feature>
<feature type="compositionally biased region" description="Acidic residues" evidence="2">
    <location>
        <begin position="290"/>
        <end position="305"/>
    </location>
</feature>
<evidence type="ECO:0000256" key="1">
    <source>
        <dbReference type="PROSITE-ProRule" id="PRU00453"/>
    </source>
</evidence>
<dbReference type="Proteomes" id="UP000028838">
    <property type="component" value="Unassembled WGS sequence"/>
</dbReference>
<keyword evidence="1" id="KW-0862">Zinc</keyword>
<evidence type="ECO:0000256" key="2">
    <source>
        <dbReference type="SAM" id="MobiDB-lite"/>
    </source>
</evidence>
<feature type="compositionally biased region" description="Basic and acidic residues" evidence="2">
    <location>
        <begin position="227"/>
        <end position="236"/>
    </location>
</feature>
<feature type="compositionally biased region" description="Low complexity" evidence="2">
    <location>
        <begin position="67"/>
        <end position="128"/>
    </location>
</feature>
<reference evidence="4 5" key="1">
    <citation type="submission" date="2014-07" db="EMBL/GenBank/DDBJ databases">
        <authorList>
            <person name="Sibley D."/>
            <person name="Venepally P."/>
            <person name="Karamycheva S."/>
            <person name="Hadjithomas M."/>
            <person name="Khan A."/>
            <person name="Brunk B."/>
            <person name="Roos D."/>
            <person name="Caler E."/>
            <person name="Lorenzi H."/>
        </authorList>
    </citation>
    <scope>NUCLEOTIDE SEQUENCE [LARGE SCALE GENOMIC DNA]</scope>
    <source>
        <strain evidence="4 5">FOU</strain>
    </source>
</reference>
<keyword evidence="1" id="KW-0863">Zinc-finger</keyword>
<keyword evidence="1" id="KW-0479">Metal-binding</keyword>
<sequence length="431" mass="47129">MERSSPGDAPSSSQRQVPSSGQLEDHLPPHHRSARLDPRTRFSSHLSRSTFFRAGSHRPERLFSNLSSSSASSGAASPSDASPSVASPSVASPSAASFSSAVSPSAGSPSAASPSAASPSAASFSSSSWSEAPTGDARSRPTHRGGRVRRSGRFSGVWRGRGRDERLQHRRQGERGEEKVCVVCGVRGEDVKYKLPCCRSLFCSAACYQEHKKRSCDGGPILEQAGEKTEHREAAGMDRTPSECLNGEDEDMEDGAERGETDREAGEDRPGACTLGAGTREKKRRRREEDCSDEEPEEGEEEEEGLAAKVKFQRRREEDDMEGNEMSRRFGEGEEHELSGEERALNRFEEGEEEQEEDLEENDELSVQQKEALRSNTKLREVFENNARLREAFAAVASSSDQSASLAMFLNDATFQGVCDQVMDIVQGDEN</sequence>
<dbReference type="AlphaFoldDB" id="A0A086JPL4"/>
<proteinExistence type="predicted"/>
<organism evidence="4 5">
    <name type="scientific">Toxoplasma gondii FOU</name>
    <dbReference type="NCBI Taxonomy" id="943167"/>
    <lineage>
        <taxon>Eukaryota</taxon>
        <taxon>Sar</taxon>
        <taxon>Alveolata</taxon>
        <taxon>Apicomplexa</taxon>
        <taxon>Conoidasida</taxon>
        <taxon>Coccidia</taxon>
        <taxon>Eucoccidiorida</taxon>
        <taxon>Eimeriorina</taxon>
        <taxon>Sarcocystidae</taxon>
        <taxon>Toxoplasma</taxon>
    </lineage>
</organism>
<dbReference type="PROSITE" id="PS51083">
    <property type="entry name" value="ZF_HIT"/>
    <property type="match status" value="1"/>
</dbReference>
<evidence type="ECO:0000313" key="4">
    <source>
        <dbReference type="EMBL" id="KFG34082.1"/>
    </source>
</evidence>
<dbReference type="GO" id="GO:0008270">
    <property type="term" value="F:zinc ion binding"/>
    <property type="evidence" value="ECO:0007669"/>
    <property type="project" value="UniProtKB-UniRule"/>
</dbReference>
<dbReference type="OrthoDB" id="18412at2759"/>
<evidence type="ECO:0000259" key="3">
    <source>
        <dbReference type="PROSITE" id="PS51083"/>
    </source>
</evidence>
<feature type="region of interest" description="Disordered" evidence="2">
    <location>
        <begin position="227"/>
        <end position="372"/>
    </location>
</feature>
<feature type="region of interest" description="Disordered" evidence="2">
    <location>
        <begin position="1"/>
        <end position="178"/>
    </location>
</feature>
<feature type="compositionally biased region" description="Basic and acidic residues" evidence="2">
    <location>
        <begin position="23"/>
        <end position="40"/>
    </location>
</feature>
<feature type="compositionally biased region" description="Polar residues" evidence="2">
    <location>
        <begin position="10"/>
        <end position="22"/>
    </location>
</feature>
<feature type="domain" description="HIT-type" evidence="3">
    <location>
        <begin position="181"/>
        <end position="216"/>
    </location>
</feature>
<dbReference type="InterPro" id="IPR007529">
    <property type="entry name" value="Znf_HIT"/>
</dbReference>
<dbReference type="EMBL" id="AEYH02002844">
    <property type="protein sequence ID" value="KFG34082.1"/>
    <property type="molecule type" value="Genomic_DNA"/>
</dbReference>
<feature type="compositionally biased region" description="Basic residues" evidence="2">
    <location>
        <begin position="140"/>
        <end position="152"/>
    </location>
</feature>
<protein>
    <recommendedName>
        <fullName evidence="3">HIT-type domain-containing protein</fullName>
    </recommendedName>
</protein>